<evidence type="ECO:0000313" key="2">
    <source>
        <dbReference type="EMBL" id="ADR34603.1"/>
    </source>
</evidence>
<dbReference type="OrthoDB" id="5333782at2"/>
<dbReference type="SUPFAM" id="SSF52540">
    <property type="entry name" value="P-loop containing nucleoside triphosphate hydrolases"/>
    <property type="match status" value="1"/>
</dbReference>
<dbReference type="EMBL" id="CP002355">
    <property type="protein sequence ID" value="ADR34603.1"/>
    <property type="molecule type" value="Genomic_DNA"/>
</dbReference>
<dbReference type="Proteomes" id="UP000008721">
    <property type="component" value="Chromosome"/>
</dbReference>
<name>E4U246_SULKY</name>
<dbReference type="Gene3D" id="3.40.50.300">
    <property type="entry name" value="P-loop containing nucleotide triphosphate hydrolases"/>
    <property type="match status" value="1"/>
</dbReference>
<dbReference type="KEGG" id="sku:Sulku_1943"/>
<dbReference type="eggNOG" id="COG1192">
    <property type="taxonomic scope" value="Bacteria"/>
</dbReference>
<feature type="domain" description="CobQ/CobB/MinD/ParA nucleotide binding" evidence="1">
    <location>
        <begin position="3"/>
        <end position="161"/>
    </location>
</feature>
<dbReference type="InterPro" id="IPR002586">
    <property type="entry name" value="CobQ/CobB/MinD/ParA_Nub-bd_dom"/>
</dbReference>
<evidence type="ECO:0000259" key="1">
    <source>
        <dbReference type="Pfam" id="PF01656"/>
    </source>
</evidence>
<protein>
    <recommendedName>
        <fullName evidence="1">CobQ/CobB/MinD/ParA nucleotide binding domain-containing protein</fullName>
    </recommendedName>
</protein>
<proteinExistence type="predicted"/>
<dbReference type="AlphaFoldDB" id="E4U246"/>
<dbReference type="HOGENOM" id="CLU_118914_0_0_7"/>
<dbReference type="RefSeq" id="WP_013460800.1">
    <property type="nucleotide sequence ID" value="NC_014762.1"/>
</dbReference>
<dbReference type="STRING" id="709032.Sulku_1943"/>
<organism evidence="2 3">
    <name type="scientific">Sulfuricurvum kujiense (strain ATCC BAA-921 / DSM 16994 / JCM 11577 / YK-1)</name>
    <dbReference type="NCBI Taxonomy" id="709032"/>
    <lineage>
        <taxon>Bacteria</taxon>
        <taxon>Pseudomonadati</taxon>
        <taxon>Campylobacterota</taxon>
        <taxon>Epsilonproteobacteria</taxon>
        <taxon>Campylobacterales</taxon>
        <taxon>Sulfurimonadaceae</taxon>
        <taxon>Sulfuricurvum</taxon>
    </lineage>
</organism>
<keyword evidence="3" id="KW-1185">Reference proteome</keyword>
<dbReference type="CDD" id="cd02042">
    <property type="entry name" value="ParAB_family"/>
    <property type="match status" value="1"/>
</dbReference>
<evidence type="ECO:0000313" key="3">
    <source>
        <dbReference type="Proteomes" id="UP000008721"/>
    </source>
</evidence>
<dbReference type="Pfam" id="PF01656">
    <property type="entry name" value="CbiA"/>
    <property type="match status" value="1"/>
</dbReference>
<reference evidence="2 3" key="1">
    <citation type="journal article" date="2012" name="Stand. Genomic Sci.">
        <title>Complete genome sequence of the sulfur compounds oxidizing chemolithoautotroph Sulfuricurvum kujiense type strain (YK-1(T)).</title>
        <authorList>
            <person name="Han C."/>
            <person name="Kotsyurbenko O."/>
            <person name="Chertkov O."/>
            <person name="Held B."/>
            <person name="Lapidus A."/>
            <person name="Nolan M."/>
            <person name="Lucas S."/>
            <person name="Hammon N."/>
            <person name="Deshpande S."/>
            <person name="Cheng J.F."/>
            <person name="Tapia R."/>
            <person name="Goodwin L.A."/>
            <person name="Pitluck S."/>
            <person name="Liolios K."/>
            <person name="Pagani I."/>
            <person name="Ivanova N."/>
            <person name="Mavromatis K."/>
            <person name="Mikhailova N."/>
            <person name="Pati A."/>
            <person name="Chen A."/>
            <person name="Palaniappan K."/>
            <person name="Land M."/>
            <person name="Hauser L."/>
            <person name="Chang Y.J."/>
            <person name="Jeffries C.D."/>
            <person name="Brambilla E.M."/>
            <person name="Rohde M."/>
            <person name="Spring S."/>
            <person name="Sikorski J."/>
            <person name="Goker M."/>
            <person name="Woyke T."/>
            <person name="Bristow J."/>
            <person name="Eisen J.A."/>
            <person name="Markowitz V."/>
            <person name="Hugenholtz P."/>
            <person name="Kyrpides N.C."/>
            <person name="Klenk H.P."/>
            <person name="Detter J.C."/>
        </authorList>
    </citation>
    <scope>NUCLEOTIDE SEQUENCE [LARGE SCALE GENOMIC DNA]</scope>
    <source>
        <strain evidence="3">ATCC BAA-921 / DSM 16994 / JCM 11577 / YK-1</strain>
    </source>
</reference>
<accession>E4U246</accession>
<gene>
    <name evidence="2" type="ordered locus">Sulku_1943</name>
</gene>
<sequence>MNITIVNFKGGVGKSMIAHQLITGFGFCGFEIDPYGSLSDRLPESVERIDIQQKNIEKPKKETIFDFGGFDDIKLDQAIGYSDLIIIPFIPTLETIQGTVDTLVRVASANKPILMVPNMSQKENDIGDAKFVFEDTLGFEVEMFPIPMSVALQTAINENRSIGELSKQGGIKAYAYKKGAQLINDLHAKIREYENI</sequence>
<dbReference type="InterPro" id="IPR027417">
    <property type="entry name" value="P-loop_NTPase"/>
</dbReference>